<dbReference type="GO" id="GO:0071973">
    <property type="term" value="P:bacterial-type flagellum-dependent cell motility"/>
    <property type="evidence" value="ECO:0007669"/>
    <property type="project" value="UniProtKB-UniRule"/>
</dbReference>
<comment type="caution">
    <text evidence="9">The sequence shown here is derived from an EMBL/GenBank/DDBJ whole genome shotgun (WGS) entry which is preliminary data.</text>
</comment>
<keyword evidence="9" id="KW-0282">Flagellum</keyword>
<keyword evidence="7" id="KW-0975">Bacterial flagellum</keyword>
<evidence type="ECO:0000313" key="9">
    <source>
        <dbReference type="EMBL" id="PPQ27613.1"/>
    </source>
</evidence>
<evidence type="ECO:0000256" key="6">
    <source>
        <dbReference type="ARBA" id="ARBA00023136"/>
    </source>
</evidence>
<evidence type="ECO:0000256" key="4">
    <source>
        <dbReference type="ARBA" id="ARBA00022500"/>
    </source>
</evidence>
<keyword evidence="9" id="KW-0966">Cell projection</keyword>
<dbReference type="Pfam" id="PF01052">
    <property type="entry name" value="FliMN_C"/>
    <property type="match status" value="1"/>
</dbReference>
<dbReference type="PANTHER" id="PTHR43484">
    <property type="match status" value="1"/>
</dbReference>
<keyword evidence="10" id="KW-1185">Reference proteome</keyword>
<dbReference type="GO" id="GO:0009425">
    <property type="term" value="C:bacterial-type flagellum basal body"/>
    <property type="evidence" value="ECO:0007669"/>
    <property type="project" value="UniProtKB-SubCell"/>
</dbReference>
<dbReference type="Gene3D" id="2.30.330.10">
    <property type="entry name" value="SpoA-like"/>
    <property type="match status" value="1"/>
</dbReference>
<reference evidence="9 10" key="1">
    <citation type="journal article" date="2018" name="Arch. Microbiol.">
        <title>New insights into the metabolic potential of the phototrophic purple bacterium Rhodopila globiformis DSM 161(T) from its draft genome sequence and evidence for a vanadium-dependent nitrogenase.</title>
        <authorList>
            <person name="Imhoff J.F."/>
            <person name="Rahn T."/>
            <person name="Kunzel S."/>
            <person name="Neulinger S.C."/>
        </authorList>
    </citation>
    <scope>NUCLEOTIDE SEQUENCE [LARGE SCALE GENOMIC DNA]</scope>
    <source>
        <strain evidence="9 10">DSM 161</strain>
    </source>
</reference>
<feature type="domain" description="Flagellar motor switch protein FliN-like C-terminal" evidence="8">
    <location>
        <begin position="16"/>
        <end position="86"/>
    </location>
</feature>
<dbReference type="NCBIfam" id="TIGR02480">
    <property type="entry name" value="fliN"/>
    <property type="match status" value="1"/>
</dbReference>
<evidence type="ECO:0000259" key="8">
    <source>
        <dbReference type="Pfam" id="PF01052"/>
    </source>
</evidence>
<comment type="subcellular location">
    <subcellularLocation>
        <location evidence="7">Cell membrane</location>
        <topology evidence="7">Peripheral membrane protein</topology>
        <orientation evidence="7">Cytoplasmic side</orientation>
    </subcellularLocation>
    <subcellularLocation>
        <location evidence="7">Bacterial flagellum basal body</location>
    </subcellularLocation>
</comment>
<comment type="function">
    <text evidence="7">FliN is one of three proteins (FliG, FliN, FliM) that form the rotor-mounted switch complex (C ring), located at the base of the basal body. This complex interacts with the CheY and CheZ chemotaxis proteins, in addition to contacting components of the motor that determine the direction of flagellar rotation.</text>
</comment>
<keyword evidence="6 7" id="KW-0472">Membrane</keyword>
<dbReference type="AlphaFoldDB" id="A0A2S6MZ18"/>
<name>A0A2S6MZ18_RHOGL</name>
<dbReference type="InterPro" id="IPR001543">
    <property type="entry name" value="FliN-like_C"/>
</dbReference>
<dbReference type="PRINTS" id="PR00956">
    <property type="entry name" value="FLGMOTORFLIN"/>
</dbReference>
<keyword evidence="9" id="KW-0969">Cilium</keyword>
<dbReference type="InterPro" id="IPR001172">
    <property type="entry name" value="FliN_T3SS_HrcQb"/>
</dbReference>
<dbReference type="InterPro" id="IPR012826">
    <property type="entry name" value="FliN"/>
</dbReference>
<proteinExistence type="inferred from homology"/>
<evidence type="ECO:0000256" key="7">
    <source>
        <dbReference type="RuleBase" id="RU362074"/>
    </source>
</evidence>
<keyword evidence="5 7" id="KW-0283">Flagellar rotation</keyword>
<dbReference type="PANTHER" id="PTHR43484:SF1">
    <property type="entry name" value="FLAGELLAR MOTOR SWITCH PROTEIN FLIN"/>
    <property type="match status" value="1"/>
</dbReference>
<protein>
    <recommendedName>
        <fullName evidence="2 7">Flagellar motor switch protein FliN</fullName>
    </recommendedName>
</protein>
<evidence type="ECO:0000256" key="3">
    <source>
        <dbReference type="ARBA" id="ARBA00022475"/>
    </source>
</evidence>
<evidence type="ECO:0000256" key="1">
    <source>
        <dbReference type="ARBA" id="ARBA00009226"/>
    </source>
</evidence>
<dbReference type="InterPro" id="IPR051469">
    <property type="entry name" value="FliN/MopA/SpaO"/>
</dbReference>
<dbReference type="RefSeq" id="WP_104521882.1">
    <property type="nucleotide sequence ID" value="NZ_NHRY01000255.1"/>
</dbReference>
<dbReference type="GO" id="GO:0005886">
    <property type="term" value="C:plasma membrane"/>
    <property type="evidence" value="ECO:0007669"/>
    <property type="project" value="UniProtKB-SubCell"/>
</dbReference>
<sequence>MSDSTSLLGEDRIASVLDIPVTLMVVLGEKILPLGKLYAMGRGSIIELDRKVGEPVEIYVNDRLVARGEVQITDEGRLAISMTEIASGGLA</sequence>
<dbReference type="InterPro" id="IPR036429">
    <property type="entry name" value="SpoA-like_sf"/>
</dbReference>
<keyword evidence="4 7" id="KW-0145">Chemotaxis</keyword>
<dbReference type="SUPFAM" id="SSF101801">
    <property type="entry name" value="Surface presentation of antigens (SPOA)"/>
    <property type="match status" value="1"/>
</dbReference>
<accession>A0A2S6MZ18</accession>
<evidence type="ECO:0000256" key="2">
    <source>
        <dbReference type="ARBA" id="ARBA00021897"/>
    </source>
</evidence>
<dbReference type="GO" id="GO:0003774">
    <property type="term" value="F:cytoskeletal motor activity"/>
    <property type="evidence" value="ECO:0007669"/>
    <property type="project" value="UniProtKB-UniRule"/>
</dbReference>
<organism evidence="9 10">
    <name type="scientific">Rhodopila globiformis</name>
    <name type="common">Rhodopseudomonas globiformis</name>
    <dbReference type="NCBI Taxonomy" id="1071"/>
    <lineage>
        <taxon>Bacteria</taxon>
        <taxon>Pseudomonadati</taxon>
        <taxon>Pseudomonadota</taxon>
        <taxon>Alphaproteobacteria</taxon>
        <taxon>Acetobacterales</taxon>
        <taxon>Acetobacteraceae</taxon>
        <taxon>Rhodopila</taxon>
    </lineage>
</organism>
<dbReference type="EMBL" id="NHRY01000255">
    <property type="protein sequence ID" value="PPQ27613.1"/>
    <property type="molecule type" value="Genomic_DNA"/>
</dbReference>
<dbReference type="Proteomes" id="UP000239724">
    <property type="component" value="Unassembled WGS sequence"/>
</dbReference>
<keyword evidence="3 7" id="KW-1003">Cell membrane</keyword>
<dbReference type="GO" id="GO:0006935">
    <property type="term" value="P:chemotaxis"/>
    <property type="evidence" value="ECO:0007669"/>
    <property type="project" value="UniProtKB-KW"/>
</dbReference>
<dbReference type="OrthoDB" id="9790303at2"/>
<comment type="similarity">
    <text evidence="1 7">Belongs to the FliN/MopA/SpaO family.</text>
</comment>
<evidence type="ECO:0000256" key="5">
    <source>
        <dbReference type="ARBA" id="ARBA00022779"/>
    </source>
</evidence>
<evidence type="ECO:0000313" key="10">
    <source>
        <dbReference type="Proteomes" id="UP000239724"/>
    </source>
</evidence>
<gene>
    <name evidence="9" type="ORF">CCS01_26730</name>
</gene>